<feature type="compositionally biased region" description="Low complexity" evidence="3">
    <location>
        <begin position="284"/>
        <end position="296"/>
    </location>
</feature>
<feature type="region of interest" description="Disordered" evidence="3">
    <location>
        <begin position="172"/>
        <end position="196"/>
    </location>
</feature>
<evidence type="ECO:0000256" key="2">
    <source>
        <dbReference type="PROSITE-ProRule" id="PRU00042"/>
    </source>
</evidence>
<dbReference type="Pfam" id="PF14949">
    <property type="entry name" value="ARF7EP_C"/>
    <property type="match status" value="1"/>
</dbReference>
<dbReference type="Proteomes" id="UP000549394">
    <property type="component" value="Unassembled WGS sequence"/>
</dbReference>
<gene>
    <name evidence="5" type="ORF">DGYR_LOCUS5713</name>
</gene>
<dbReference type="PANTHER" id="PTHR12832:SF11">
    <property type="entry name" value="LD23868P"/>
    <property type="match status" value="1"/>
</dbReference>
<feature type="domain" description="C2H2-type" evidence="4">
    <location>
        <begin position="779"/>
        <end position="811"/>
    </location>
</feature>
<keyword evidence="2" id="KW-0862">Zinc</keyword>
<dbReference type="InterPro" id="IPR008862">
    <property type="entry name" value="Tcp11"/>
</dbReference>
<dbReference type="PROSITE" id="PS50157">
    <property type="entry name" value="ZINC_FINGER_C2H2_2"/>
    <property type="match status" value="1"/>
</dbReference>
<comment type="similarity">
    <text evidence="1">Belongs to the TCP11 family.</text>
</comment>
<name>A0A7I8VPC7_9ANNE</name>
<comment type="caution">
    <text evidence="5">The sequence shown here is derived from an EMBL/GenBank/DDBJ whole genome shotgun (WGS) entry which is preliminary data.</text>
</comment>
<keyword evidence="2" id="KW-0479">Metal-binding</keyword>
<evidence type="ECO:0000259" key="4">
    <source>
        <dbReference type="PROSITE" id="PS50157"/>
    </source>
</evidence>
<feature type="region of interest" description="Disordered" evidence="3">
    <location>
        <begin position="253"/>
        <end position="301"/>
    </location>
</feature>
<organism evidence="5 6">
    <name type="scientific">Dimorphilus gyrociliatus</name>
    <dbReference type="NCBI Taxonomy" id="2664684"/>
    <lineage>
        <taxon>Eukaryota</taxon>
        <taxon>Metazoa</taxon>
        <taxon>Spiralia</taxon>
        <taxon>Lophotrochozoa</taxon>
        <taxon>Annelida</taxon>
        <taxon>Polychaeta</taxon>
        <taxon>Polychaeta incertae sedis</taxon>
        <taxon>Dinophilidae</taxon>
        <taxon>Dimorphilus</taxon>
    </lineage>
</organism>
<dbReference type="InterPro" id="IPR029264">
    <property type="entry name" value="ARF7EP_C"/>
</dbReference>
<dbReference type="OrthoDB" id="276323at2759"/>
<feature type="compositionally biased region" description="Basic and acidic residues" evidence="3">
    <location>
        <begin position="177"/>
        <end position="193"/>
    </location>
</feature>
<dbReference type="Pfam" id="PF05794">
    <property type="entry name" value="Tcp11"/>
    <property type="match status" value="1"/>
</dbReference>
<protein>
    <submittedName>
        <fullName evidence="5">DgyrCDS5960</fullName>
    </submittedName>
</protein>
<dbReference type="AlphaFoldDB" id="A0A7I8VPC7"/>
<accession>A0A7I8VPC7</accession>
<dbReference type="PANTHER" id="PTHR12832">
    <property type="entry name" value="TESTIS-SPECIFIC PROTEIN PBS13 T-COMPLEX 11"/>
    <property type="match status" value="1"/>
</dbReference>
<dbReference type="EMBL" id="CAJFCJ010000007">
    <property type="protein sequence ID" value="CAD5117155.1"/>
    <property type="molecule type" value="Genomic_DNA"/>
</dbReference>
<evidence type="ECO:0000256" key="1">
    <source>
        <dbReference type="ARBA" id="ARBA00010954"/>
    </source>
</evidence>
<dbReference type="GO" id="GO:0007165">
    <property type="term" value="P:signal transduction"/>
    <property type="evidence" value="ECO:0007669"/>
    <property type="project" value="TreeGrafter"/>
</dbReference>
<sequence length="876" mass="100564">MSCKIDVSGFTELPKLSSNEEYLALKKKYFVHLENMKDIIEEKLHPEWPDYLPLALLCLIPPTSPEFGKIGEYLRKMTNHAALSLIYTCQMFEKNEVLIRNPNGMEMAQEKPYSWDDYLTFWGKHYMRLNDNECANVKEAGCKLIQDAKDLFKRNPRRETIRLFSSRLQSIFPQSRPKRDAANSGTHDKDGRKDTRKRRTCRINQFYDHKGRLKKSGLDLCDCLDVHCPGCAYEQCPQCESYKCVYEFKMSEQQNNDDLPKRSSPKPIKTSDVETSPDSKKQRSASPSFSNSSDHSNPFMVKPSPPQYVILEEIMKAAEGVNNMALAHEIAVNSEFTVQKPELSENSVSKKVEEIMKKAFWDSLEEKLKQEKPDYSHVLVLMQEVKETTETLLPQHSPTLKNQLNEFMDLELIKQEMENDCFEIQKTVKFILELLSKICAPVRDEEIAEIRNTEGVVDILKGIFKLLENMKLDFTNFTIQQVRPIIQKQSAEYEREKFQQFLKVQAEHGIDGLVYTKKWIENTHKRLNDQENTQNASAGIMPQELLTEAFLDLLDRAPNEEYPETLLMDAARLTAISDKTRRLVLMASIVLMTFNSVGASIAGLEQLKLDLRSHMESIMSDFAFSDIKEKISSNVCEQVVKDVDDALQKHGFSKLTSEKSDLLKHNVQHTFDSDSPVRKILWQRFRSFLKGLLLTFSMSQGQVKIPQGLSVVAEPLGIISGQLIHLCRHNRSTFGAYYADIIKSLLQIPADGGPSNISQSIGFSYQIFQILAYDMPIRWTCPGSPDCTKVFLYASPLRAHVQVCRHAMERRVNSSDDAKKVLDSILDVMSVVEDQQRGNITICRRNKPFHRPTYPTYARQWPETNGYCVPKLKHDL</sequence>
<feature type="compositionally biased region" description="Basic and acidic residues" evidence="3">
    <location>
        <begin position="269"/>
        <end position="281"/>
    </location>
</feature>
<dbReference type="GO" id="GO:0008270">
    <property type="term" value="F:zinc ion binding"/>
    <property type="evidence" value="ECO:0007669"/>
    <property type="project" value="UniProtKB-KW"/>
</dbReference>
<proteinExistence type="inferred from homology"/>
<evidence type="ECO:0000313" key="5">
    <source>
        <dbReference type="EMBL" id="CAD5117155.1"/>
    </source>
</evidence>
<evidence type="ECO:0000313" key="6">
    <source>
        <dbReference type="Proteomes" id="UP000549394"/>
    </source>
</evidence>
<reference evidence="5 6" key="1">
    <citation type="submission" date="2020-08" db="EMBL/GenBank/DDBJ databases">
        <authorList>
            <person name="Hejnol A."/>
        </authorList>
    </citation>
    <scope>NUCLEOTIDE SEQUENCE [LARGE SCALE GENOMIC DNA]</scope>
</reference>
<evidence type="ECO:0000256" key="3">
    <source>
        <dbReference type="SAM" id="MobiDB-lite"/>
    </source>
</evidence>
<keyword evidence="6" id="KW-1185">Reference proteome</keyword>
<dbReference type="InterPro" id="IPR013087">
    <property type="entry name" value="Znf_C2H2_type"/>
</dbReference>
<keyword evidence="2" id="KW-0863">Zinc-finger</keyword>